<dbReference type="SUPFAM" id="SSF90209">
    <property type="entry name" value="Ran binding protein zinc finger-like"/>
    <property type="match status" value="2"/>
</dbReference>
<dbReference type="GO" id="GO:0003729">
    <property type="term" value="F:mRNA binding"/>
    <property type="evidence" value="ECO:0007669"/>
    <property type="project" value="TreeGrafter"/>
</dbReference>
<feature type="domain" description="RanBP2-type" evidence="5">
    <location>
        <begin position="227"/>
        <end position="256"/>
    </location>
</feature>
<dbReference type="OrthoDB" id="448399at2759"/>
<evidence type="ECO:0000313" key="6">
    <source>
        <dbReference type="EMBL" id="AYU82324.1"/>
    </source>
</evidence>
<dbReference type="PANTHER" id="PTHR23111">
    <property type="entry name" value="ZINC FINGER PROTEIN"/>
    <property type="match status" value="1"/>
</dbReference>
<accession>A0A3S7X7C0</accession>
<dbReference type="SMART" id="SM00547">
    <property type="entry name" value="ZnF_RBZ"/>
    <property type="match status" value="5"/>
</dbReference>
<dbReference type="Gene3D" id="4.10.1060.10">
    <property type="entry name" value="Zinc finger, RanBP2-type"/>
    <property type="match status" value="3"/>
</dbReference>
<dbReference type="GO" id="GO:0008270">
    <property type="term" value="F:zinc ion binding"/>
    <property type="evidence" value="ECO:0007669"/>
    <property type="project" value="UniProtKB-KW"/>
</dbReference>
<dbReference type="InterPro" id="IPR001876">
    <property type="entry name" value="Znf_RanBP2"/>
</dbReference>
<keyword evidence="2 4" id="KW-0863">Zinc-finger</keyword>
<dbReference type="AlphaFoldDB" id="A0A3S7X7C0"/>
<dbReference type="PROSITE" id="PS50199">
    <property type="entry name" value="ZF_RANBP2_2"/>
    <property type="match status" value="2"/>
</dbReference>
<reference evidence="9" key="2">
    <citation type="submission" date="2019-02" db="EMBL/GenBank/DDBJ databases">
        <title>FDA dAtabase for Regulatory Grade micrObial Sequences (FDA-ARGOS): Supporting development and validation of Infectious Disease Dx tests.</title>
        <authorList>
            <person name="Duncan R."/>
            <person name="Fisher C."/>
            <person name="Tallon L."/>
            <person name="Sadzewicz L."/>
            <person name="Sengamalay N."/>
            <person name="Ott S."/>
            <person name="Godinez A."/>
            <person name="Nagaraj S."/>
            <person name="Vavikolanu K."/>
            <person name="Nadendla S."/>
            <person name="Aluvathingal J."/>
            <person name="Sichtig H."/>
        </authorList>
    </citation>
    <scope>NUCLEOTIDE SEQUENCE [LARGE SCALE GENOMIC DNA]</scope>
    <source>
        <strain evidence="9">FDAARGOS_361</strain>
    </source>
</reference>
<dbReference type="EMBL" id="CP029532">
    <property type="protein sequence ID" value="AYU82324.1"/>
    <property type="molecule type" value="Genomic_DNA"/>
</dbReference>
<name>A0A3S7X7C0_LEIDO</name>
<reference evidence="7" key="3">
    <citation type="submission" date="2019-02" db="EMBL/GenBank/DDBJ databases">
        <title>FDA dAtabase for Regulatory Grade micrObial Sequences (FDA-ARGOS): Supporting development and validation of Infectious Disease Dx tests.</title>
        <authorList>
            <person name="Duncan R."/>
            <person name="Fisher C."/>
            <person name="Tallon L.J."/>
            <person name="Sadzewicz L."/>
            <person name="Sengamalay N."/>
            <person name="Ott S."/>
            <person name="Godinez A."/>
            <person name="Nagaraj S."/>
            <person name="Nadendla S."/>
            <person name="Sichtig H."/>
        </authorList>
    </citation>
    <scope>NUCLEOTIDE SEQUENCE</scope>
    <source>
        <strain evidence="7">FDAARGOS_361</strain>
    </source>
</reference>
<keyword evidence="8" id="KW-1185">Reference proteome</keyword>
<evidence type="ECO:0000313" key="8">
    <source>
        <dbReference type="Proteomes" id="UP000274082"/>
    </source>
</evidence>
<reference evidence="6 8" key="1">
    <citation type="journal article" date="2018" name="Sci. Rep.">
        <title>A complete Leishmania donovani reference genome identifies novel genetic variations associated with virulence.</title>
        <authorList>
            <person name="Lypaczewski P."/>
            <person name="Hoshizaki J."/>
            <person name="Zhang W.-W."/>
            <person name="McCall L.-I."/>
            <person name="Torcivia-Rodriguez J."/>
            <person name="Simonyan V."/>
            <person name="Kaur A."/>
            <person name="Dewar K."/>
            <person name="Matlashewski G."/>
        </authorList>
    </citation>
    <scope>NUCLEOTIDE SEQUENCE [LARGE SCALE GENOMIC DNA]</scope>
    <source>
        <strain evidence="6 8">LdCL</strain>
    </source>
</reference>
<protein>
    <submittedName>
        <fullName evidence="7">Zn-finger in Ran binding protein and others family protein</fullName>
    </submittedName>
    <submittedName>
        <fullName evidence="6">Zn-finger in Ran binding protein and others, putative</fullName>
    </submittedName>
</protein>
<evidence type="ECO:0000256" key="4">
    <source>
        <dbReference type="PROSITE-ProRule" id="PRU00322"/>
    </source>
</evidence>
<dbReference type="Pfam" id="PF00641">
    <property type="entry name" value="Zn_ribbon_RanBP"/>
    <property type="match status" value="1"/>
</dbReference>
<feature type="domain" description="RanBP2-type" evidence="5">
    <location>
        <begin position="100"/>
        <end position="129"/>
    </location>
</feature>
<dbReference type="InterPro" id="IPR036443">
    <property type="entry name" value="Znf_RanBP2_sf"/>
</dbReference>
<proteinExistence type="predicted"/>
<evidence type="ECO:0000313" key="9">
    <source>
        <dbReference type="Proteomes" id="UP000318447"/>
    </source>
</evidence>
<evidence type="ECO:0000259" key="5">
    <source>
        <dbReference type="PROSITE" id="PS50199"/>
    </source>
</evidence>
<evidence type="ECO:0000256" key="3">
    <source>
        <dbReference type="ARBA" id="ARBA00022833"/>
    </source>
</evidence>
<dbReference type="Proteomes" id="UP000318447">
    <property type="component" value="Unassembled WGS sequence"/>
</dbReference>
<dbReference type="PANTHER" id="PTHR23111:SF40">
    <property type="entry name" value="RNA-BINDING PROTEIN INVOLVED IN HETEROCHROMATIN ASSEMBLY-RELATED"/>
    <property type="match status" value="1"/>
</dbReference>
<dbReference type="EMBL" id="RHLC01000051">
    <property type="protein sequence ID" value="TPP42943.1"/>
    <property type="molecule type" value="Genomic_DNA"/>
</dbReference>
<evidence type="ECO:0000256" key="2">
    <source>
        <dbReference type="ARBA" id="ARBA00022771"/>
    </source>
</evidence>
<keyword evidence="1" id="KW-0479">Metal-binding</keyword>
<evidence type="ECO:0000256" key="1">
    <source>
        <dbReference type="ARBA" id="ARBA00022723"/>
    </source>
</evidence>
<gene>
    <name evidence="7" type="ORF">CGC21_5540</name>
    <name evidence="6" type="ORF">LdCL_330041300</name>
</gene>
<dbReference type="VEuPathDB" id="TriTrypDB:LDHU3_33.4860"/>
<dbReference type="Proteomes" id="UP000274082">
    <property type="component" value="Chromosome 33"/>
</dbReference>
<evidence type="ECO:0000313" key="7">
    <source>
        <dbReference type="EMBL" id="TPP42943.1"/>
    </source>
</evidence>
<sequence length="304" mass="32664">MLKLGGLVRVKPPAAQCCLPSVCRATQRYAASAPGKWKCACGLHNFNFHSECYSCHKKRTDLPATKPVSPLSLLGDMRMDDVDSTDAHTSSTAEGEACPVEGTWMCPACYTFNGSQRVVCTHCLETRPRLQPRGAARTRLGTHKSGFGKVAADSSLPSTVSDTAAAVAALSSTHSDESVPPQPFLTGDWHCACGVHNFSRNTHCRKCLKPHTSNTSATTEERLLKSHPGDWACPACEMYNFSWRKVCKRCSRAQPPAGTESFSAQQDSDVTTGMAAGWVCQACHSLNPADDAVMCVICGSPKHA</sequence>
<dbReference type="VEuPathDB" id="TriTrypDB:LdCL_330041300"/>
<keyword evidence="3" id="KW-0862">Zinc</keyword>
<dbReference type="PROSITE" id="PS01358">
    <property type="entry name" value="ZF_RANBP2_1"/>
    <property type="match status" value="2"/>
</dbReference>
<organism evidence="6 8">
    <name type="scientific">Leishmania donovani</name>
    <dbReference type="NCBI Taxonomy" id="5661"/>
    <lineage>
        <taxon>Eukaryota</taxon>
        <taxon>Discoba</taxon>
        <taxon>Euglenozoa</taxon>
        <taxon>Kinetoplastea</taxon>
        <taxon>Metakinetoplastina</taxon>
        <taxon>Trypanosomatida</taxon>
        <taxon>Trypanosomatidae</taxon>
        <taxon>Leishmaniinae</taxon>
        <taxon>Leishmania</taxon>
    </lineage>
</organism>